<name>A0ABR1UG82_9PEZI</name>
<comment type="caution">
    <text evidence="2">The sequence shown here is derived from an EMBL/GenBank/DDBJ whole genome shotgun (WGS) entry which is preliminary data.</text>
</comment>
<sequence>MSDITSTLAAASPVPSMTGPAPTPTAMFTPDPACLDPANSANYWAVTTSCYLNNWDRPDRPQYPQYMDGNPDWLQCSISMFGVPEYGRPEESTCLVDYWKAPKFTVATNEAGEEEGPKMYYAGCPVGYAPAAVGTRAGYLGYYSIPEGSFDITVHATTCCPTAYPFQLGAQNQGQTSSTSHDGRSYGVFVYPMPGCYATSIKVLSGGKELTLQTTSNSKAWDKRQEAPEPTPAAVTWDYEGGTMYALPQVATSGSSSTTRTGRGPPGTPNTEAGDVTMARPSETDVSLPPPAATATHDGEENSSAPPTVTAASEGGRGGEEESTSMATATVTGSGGSGSGSGSESGSGSQSGKPADPAVAEPTSSQSPDVSLASRIQGEITVGSCSIVALMIPLLVATLVL</sequence>
<evidence type="ECO:0000313" key="2">
    <source>
        <dbReference type="EMBL" id="KAK8057712.1"/>
    </source>
</evidence>
<gene>
    <name evidence="2" type="ORF">PG996_011649</name>
</gene>
<feature type="compositionally biased region" description="Gly residues" evidence="1">
    <location>
        <begin position="333"/>
        <end position="345"/>
    </location>
</feature>
<protein>
    <submittedName>
        <fullName evidence="2">Uncharacterized protein</fullName>
    </submittedName>
</protein>
<dbReference type="EMBL" id="JAQQWM010000007">
    <property type="protein sequence ID" value="KAK8057712.1"/>
    <property type="molecule type" value="Genomic_DNA"/>
</dbReference>
<keyword evidence="3" id="KW-1185">Reference proteome</keyword>
<proteinExistence type="predicted"/>
<evidence type="ECO:0000256" key="1">
    <source>
        <dbReference type="SAM" id="MobiDB-lite"/>
    </source>
</evidence>
<accession>A0ABR1UG82</accession>
<feature type="region of interest" description="Disordered" evidence="1">
    <location>
        <begin position="250"/>
        <end position="370"/>
    </location>
</feature>
<feature type="compositionally biased region" description="Polar residues" evidence="1">
    <location>
        <begin position="302"/>
        <end position="311"/>
    </location>
</feature>
<organism evidence="2 3">
    <name type="scientific">Apiospora saccharicola</name>
    <dbReference type="NCBI Taxonomy" id="335842"/>
    <lineage>
        <taxon>Eukaryota</taxon>
        <taxon>Fungi</taxon>
        <taxon>Dikarya</taxon>
        <taxon>Ascomycota</taxon>
        <taxon>Pezizomycotina</taxon>
        <taxon>Sordariomycetes</taxon>
        <taxon>Xylariomycetidae</taxon>
        <taxon>Amphisphaeriales</taxon>
        <taxon>Apiosporaceae</taxon>
        <taxon>Apiospora</taxon>
    </lineage>
</organism>
<evidence type="ECO:0000313" key="3">
    <source>
        <dbReference type="Proteomes" id="UP001446871"/>
    </source>
</evidence>
<reference evidence="2 3" key="1">
    <citation type="submission" date="2023-01" db="EMBL/GenBank/DDBJ databases">
        <title>Analysis of 21 Apiospora genomes using comparative genomics revels a genus with tremendous synthesis potential of carbohydrate active enzymes and secondary metabolites.</title>
        <authorList>
            <person name="Sorensen T."/>
        </authorList>
    </citation>
    <scope>NUCLEOTIDE SEQUENCE [LARGE SCALE GENOMIC DNA]</scope>
    <source>
        <strain evidence="2 3">CBS 83171</strain>
    </source>
</reference>
<dbReference type="Proteomes" id="UP001446871">
    <property type="component" value="Unassembled WGS sequence"/>
</dbReference>
<feature type="compositionally biased region" description="Low complexity" evidence="1">
    <location>
        <begin position="252"/>
        <end position="263"/>
    </location>
</feature>
<feature type="region of interest" description="Disordered" evidence="1">
    <location>
        <begin position="1"/>
        <end position="23"/>
    </location>
</feature>